<protein>
    <submittedName>
        <fullName evidence="1">General secretion pathway protein K</fullName>
    </submittedName>
</protein>
<accession>A0A1I7GN64</accession>
<dbReference type="PANTHER" id="PTHR38831:SF1">
    <property type="entry name" value="TYPE II SECRETION SYSTEM PROTEIN K-RELATED"/>
    <property type="match status" value="1"/>
</dbReference>
<dbReference type="STRING" id="343013.SAMN04489707_100653"/>
<dbReference type="PANTHER" id="PTHR38831">
    <property type="entry name" value="TYPE II SECRETION SYSTEM PROTEIN K"/>
    <property type="match status" value="1"/>
</dbReference>
<name>A0A1I7GN64_9BURK</name>
<sequence length="285" mass="30627">MVRSNDMIHRSQGVALIAVLWIVAAMAIAVTGMTHAVRNEIRTVNAARSNVESQALGEAAIALAVQKMLAQRPFKPWVRMDVNYHGQILAVEAASLNGWIDINTAPDTLLASLYAVAGGLPKQAASALAAATAEIRRQKDATGREQRFEAPQDLMRVPGVDYDLYARLWPLLTAGAGGSAGRVNAHAAPFPVLAVLAEGNIAPALALSQRRNQGEQALDGSSLRGEWVDNNLGTRYRFQAEIPLADGTHAIVLRDIDVRPDPRAGLPWRFFGSDYLIRAKPAQGG</sequence>
<dbReference type="GO" id="GO:0016020">
    <property type="term" value="C:membrane"/>
    <property type="evidence" value="ECO:0007669"/>
    <property type="project" value="InterPro"/>
</dbReference>
<keyword evidence="2" id="KW-1185">Reference proteome</keyword>
<evidence type="ECO:0000313" key="1">
    <source>
        <dbReference type="EMBL" id="SFU49885.1"/>
    </source>
</evidence>
<dbReference type="GO" id="GO:0009306">
    <property type="term" value="P:protein secretion"/>
    <property type="evidence" value="ECO:0007669"/>
    <property type="project" value="InterPro"/>
</dbReference>
<dbReference type="OrthoDB" id="9180919at2"/>
<dbReference type="Proteomes" id="UP000183656">
    <property type="component" value="Unassembled WGS sequence"/>
</dbReference>
<dbReference type="InterPro" id="IPR005628">
    <property type="entry name" value="GspK"/>
</dbReference>
<dbReference type="RefSeq" id="WP_054256319.1">
    <property type="nucleotide sequence ID" value="NZ_CYIG01000016.1"/>
</dbReference>
<evidence type="ECO:0000313" key="2">
    <source>
        <dbReference type="Proteomes" id="UP000183656"/>
    </source>
</evidence>
<dbReference type="SUPFAM" id="SSF158544">
    <property type="entry name" value="GspK insert domain-like"/>
    <property type="match status" value="1"/>
</dbReference>
<dbReference type="AlphaFoldDB" id="A0A1I7GN64"/>
<dbReference type="InterPro" id="IPR038072">
    <property type="entry name" value="GspK_central_sf"/>
</dbReference>
<gene>
    <name evidence="1" type="ORF">SAMN04489707_100653</name>
</gene>
<dbReference type="EMBL" id="FPBX01000006">
    <property type="protein sequence ID" value="SFU49885.1"/>
    <property type="molecule type" value="Genomic_DNA"/>
</dbReference>
<proteinExistence type="predicted"/>
<organism evidence="1 2">
    <name type="scientific">Paenacidovorax caeni</name>
    <dbReference type="NCBI Taxonomy" id="343013"/>
    <lineage>
        <taxon>Bacteria</taxon>
        <taxon>Pseudomonadati</taxon>
        <taxon>Pseudomonadota</taxon>
        <taxon>Betaproteobacteria</taxon>
        <taxon>Burkholderiales</taxon>
        <taxon>Comamonadaceae</taxon>
        <taxon>Paenacidovorax</taxon>
    </lineage>
</organism>
<reference evidence="1 2" key="1">
    <citation type="submission" date="2016-10" db="EMBL/GenBank/DDBJ databases">
        <authorList>
            <person name="de Groot N.N."/>
        </authorList>
    </citation>
    <scope>NUCLEOTIDE SEQUENCE [LARGE SCALE GENOMIC DNA]</scope>
    <source>
        <strain evidence="1 2">R-24608</strain>
    </source>
</reference>